<dbReference type="Gene3D" id="3.40.50.2000">
    <property type="entry name" value="Glycogen Phosphorylase B"/>
    <property type="match status" value="1"/>
</dbReference>
<dbReference type="Proteomes" id="UP000653002">
    <property type="component" value="Unassembled WGS sequence"/>
</dbReference>
<evidence type="ECO:0000313" key="3">
    <source>
        <dbReference type="Proteomes" id="UP000653002"/>
    </source>
</evidence>
<accession>A0A8I0H5T0</accession>
<proteinExistence type="inferred from homology"/>
<dbReference type="Pfam" id="PF00343">
    <property type="entry name" value="Phosphorylase"/>
    <property type="match status" value="1"/>
</dbReference>
<dbReference type="GO" id="GO:0005975">
    <property type="term" value="P:carbohydrate metabolic process"/>
    <property type="evidence" value="ECO:0007669"/>
    <property type="project" value="InterPro"/>
</dbReference>
<name>A0A8I0H5T0_XANCI</name>
<dbReference type="InterPro" id="IPR000811">
    <property type="entry name" value="Glyco_trans_35"/>
</dbReference>
<dbReference type="AlphaFoldDB" id="A0A8I0H5T0"/>
<dbReference type="SUPFAM" id="SSF53756">
    <property type="entry name" value="UDP-Glycosyltransferase/glycogen phosphorylase"/>
    <property type="match status" value="1"/>
</dbReference>
<sequence>MQEALEKWDLALLASVCPELVAIIRKIDAKFKADMAARGAEVKATRCIIWNNQVDMAQLAVYATVV</sequence>
<organism evidence="2 3">
    <name type="scientific">Xanthomonas citri pv. citri</name>
    <dbReference type="NCBI Taxonomy" id="611301"/>
    <lineage>
        <taxon>Bacteria</taxon>
        <taxon>Pseudomonadati</taxon>
        <taxon>Pseudomonadota</taxon>
        <taxon>Gammaproteobacteria</taxon>
        <taxon>Lysobacterales</taxon>
        <taxon>Lysobacteraceae</taxon>
        <taxon>Xanthomonas</taxon>
    </lineage>
</organism>
<comment type="caution">
    <text evidence="2">The sequence shown here is derived from an EMBL/GenBank/DDBJ whole genome shotgun (WGS) entry which is preliminary data.</text>
</comment>
<evidence type="ECO:0000256" key="1">
    <source>
        <dbReference type="ARBA" id="ARBA00006047"/>
    </source>
</evidence>
<comment type="similarity">
    <text evidence="1">Belongs to the glycogen phosphorylase family.</text>
</comment>
<dbReference type="EMBL" id="JAABFR010001082">
    <property type="protein sequence ID" value="MBD4337010.1"/>
    <property type="molecule type" value="Genomic_DNA"/>
</dbReference>
<protein>
    <submittedName>
        <fullName evidence="2">Uncharacterized protein</fullName>
    </submittedName>
</protein>
<feature type="non-terminal residue" evidence="2">
    <location>
        <position position="66"/>
    </location>
</feature>
<reference evidence="2" key="1">
    <citation type="submission" date="2020-01" db="EMBL/GenBank/DDBJ databases">
        <authorList>
            <person name="Richard D."/>
        </authorList>
    </citation>
    <scope>NUCLEOTIDE SEQUENCE</scope>
    <source>
        <strain evidence="2">JP541</strain>
    </source>
</reference>
<evidence type="ECO:0000313" key="2">
    <source>
        <dbReference type="EMBL" id="MBD4337010.1"/>
    </source>
</evidence>
<gene>
    <name evidence="2" type="ORF">GUH15_13260</name>
</gene>
<dbReference type="GO" id="GO:0008184">
    <property type="term" value="F:glycogen phosphorylase activity"/>
    <property type="evidence" value="ECO:0007669"/>
    <property type="project" value="InterPro"/>
</dbReference>